<dbReference type="GO" id="GO:0042773">
    <property type="term" value="P:ATP synthesis coupled electron transport"/>
    <property type="evidence" value="ECO:0007669"/>
    <property type="project" value="TreeGrafter"/>
</dbReference>
<dbReference type="Proteomes" id="UP000193061">
    <property type="component" value="Unassembled WGS sequence"/>
</dbReference>
<protein>
    <recommendedName>
        <fullName evidence="14">Ubiquinol oxidase subunit 2</fullName>
    </recommendedName>
</protein>
<keyword evidence="9 15" id="KW-1133">Transmembrane helix</keyword>
<dbReference type="PROSITE" id="PS50857">
    <property type="entry name" value="COX2_CUA"/>
    <property type="match status" value="1"/>
</dbReference>
<dbReference type="SUPFAM" id="SSF81464">
    <property type="entry name" value="Cytochrome c oxidase subunit II-like, transmembrane region"/>
    <property type="match status" value="1"/>
</dbReference>
<sequence>MKQVVTGPIAEAENALMWQAFSLMLVVVVPVILLTLFVAWRYRAAGGQGAYKPDWDRSRIIEITVWGIPIVMIGILATWVWDRTHALDPYKQLPGAEPLRIEAIALDWKWLFIYPDLNIATVNQVAFPVEQPLSFRITSEVAMNSFMIPALGGQIYAMAGMETQLNLQANEIGAMQGRNMQFSGDGFSDQTFEALSMSQIDFEAWVNKVRSGDSALDQASFAELSKPSIDAPIAYFSTVPQDFFSRRVAHFMGMEHEHAGHSDGGDK</sequence>
<proteinExistence type="inferred from homology"/>
<dbReference type="PIRSF" id="PIRSF000292">
    <property type="entry name" value="Ubi_od_II"/>
    <property type="match status" value="1"/>
</dbReference>
<evidence type="ECO:0000259" key="17">
    <source>
        <dbReference type="PROSITE" id="PS50999"/>
    </source>
</evidence>
<dbReference type="AlphaFoldDB" id="A0A1X6ZTD9"/>
<dbReference type="GO" id="GO:0005507">
    <property type="term" value="F:copper ion binding"/>
    <property type="evidence" value="ECO:0007669"/>
    <property type="project" value="InterPro"/>
</dbReference>
<evidence type="ECO:0000256" key="12">
    <source>
        <dbReference type="ARBA" id="ARBA00023139"/>
    </source>
</evidence>
<evidence type="ECO:0000256" key="6">
    <source>
        <dbReference type="ARBA" id="ARBA00022692"/>
    </source>
</evidence>
<reference evidence="18 19" key="1">
    <citation type="submission" date="2017-03" db="EMBL/GenBank/DDBJ databases">
        <authorList>
            <person name="Afonso C.L."/>
            <person name="Miller P.J."/>
            <person name="Scott M.A."/>
            <person name="Spackman E."/>
            <person name="Goraichik I."/>
            <person name="Dimitrov K.M."/>
            <person name="Suarez D.L."/>
            <person name="Swayne D.E."/>
        </authorList>
    </citation>
    <scope>NUCLEOTIDE SEQUENCE [LARGE SCALE GENOMIC DNA]</scope>
    <source>
        <strain evidence="18 19">CECT 7450</strain>
    </source>
</reference>
<keyword evidence="10 14" id="KW-0560">Oxidoreductase</keyword>
<evidence type="ECO:0000256" key="8">
    <source>
        <dbReference type="ARBA" id="ARBA00022982"/>
    </source>
</evidence>
<evidence type="ECO:0000256" key="5">
    <source>
        <dbReference type="ARBA" id="ARBA00022660"/>
    </source>
</evidence>
<dbReference type="PANTHER" id="PTHR22888:SF18">
    <property type="entry name" value="CYTOCHROME BO(3) UBIQUINOL OXIDASE SUBUNIT 2"/>
    <property type="match status" value="1"/>
</dbReference>
<evidence type="ECO:0000256" key="4">
    <source>
        <dbReference type="ARBA" id="ARBA00022475"/>
    </source>
</evidence>
<evidence type="ECO:0000256" key="13">
    <source>
        <dbReference type="ARBA" id="ARBA00023288"/>
    </source>
</evidence>
<dbReference type="PANTHER" id="PTHR22888">
    <property type="entry name" value="CYTOCHROME C OXIDASE, SUBUNIT II"/>
    <property type="match status" value="1"/>
</dbReference>
<keyword evidence="19" id="KW-1185">Reference proteome</keyword>
<keyword evidence="4 14" id="KW-1003">Cell membrane</keyword>
<dbReference type="Gene3D" id="2.60.40.420">
    <property type="entry name" value="Cupredoxins - blue copper proteins"/>
    <property type="match status" value="1"/>
</dbReference>
<evidence type="ECO:0000256" key="3">
    <source>
        <dbReference type="ARBA" id="ARBA00022448"/>
    </source>
</evidence>
<feature type="domain" description="Cytochrome oxidase subunit II transmembrane region profile" evidence="17">
    <location>
        <begin position="1"/>
        <end position="91"/>
    </location>
</feature>
<dbReference type="SUPFAM" id="SSF49503">
    <property type="entry name" value="Cupredoxins"/>
    <property type="match status" value="1"/>
</dbReference>
<feature type="transmembrane region" description="Helical" evidence="15">
    <location>
        <begin position="20"/>
        <end position="40"/>
    </location>
</feature>
<evidence type="ECO:0000256" key="9">
    <source>
        <dbReference type="ARBA" id="ARBA00022989"/>
    </source>
</evidence>
<dbReference type="EMBL" id="FWFX01000011">
    <property type="protein sequence ID" value="SLN60937.1"/>
    <property type="molecule type" value="Genomic_DNA"/>
</dbReference>
<dbReference type="InterPro" id="IPR006333">
    <property type="entry name" value="Cyt_o_ubiquinol_oxidase_su2"/>
</dbReference>
<dbReference type="InterPro" id="IPR045187">
    <property type="entry name" value="CcO_II"/>
</dbReference>
<dbReference type="NCBIfam" id="TIGR01433">
    <property type="entry name" value="CyoA"/>
    <property type="match status" value="1"/>
</dbReference>
<evidence type="ECO:0000256" key="7">
    <source>
        <dbReference type="ARBA" id="ARBA00022729"/>
    </source>
</evidence>
<accession>A0A1X6ZTD9</accession>
<keyword evidence="6 15" id="KW-0812">Transmembrane</keyword>
<dbReference type="InterPro" id="IPR008972">
    <property type="entry name" value="Cupredoxin"/>
</dbReference>
<evidence type="ECO:0000256" key="2">
    <source>
        <dbReference type="ARBA" id="ARBA00007866"/>
    </source>
</evidence>
<comment type="similarity">
    <text evidence="2 14">Belongs to the cytochrome c oxidase subunit 2 family.</text>
</comment>
<dbReference type="InterPro" id="IPR036257">
    <property type="entry name" value="Cyt_c_oxidase_su2_TM_sf"/>
</dbReference>
<feature type="domain" description="Cytochrome oxidase subunit II copper A binding" evidence="16">
    <location>
        <begin position="96"/>
        <end position="208"/>
    </location>
</feature>
<dbReference type="InterPro" id="IPR034227">
    <property type="entry name" value="CuRO_UO_II"/>
</dbReference>
<name>A0A1X6ZTD9_9RHOB</name>
<evidence type="ECO:0000256" key="15">
    <source>
        <dbReference type="SAM" id="Phobius"/>
    </source>
</evidence>
<dbReference type="InterPro" id="IPR011759">
    <property type="entry name" value="Cyt_c_oxidase_su2_TM_dom"/>
</dbReference>
<evidence type="ECO:0000256" key="10">
    <source>
        <dbReference type="ARBA" id="ARBA00023002"/>
    </source>
</evidence>
<evidence type="ECO:0000256" key="1">
    <source>
        <dbReference type="ARBA" id="ARBA00004651"/>
    </source>
</evidence>
<dbReference type="InterPro" id="IPR010514">
    <property type="entry name" value="COX_ARM"/>
</dbReference>
<dbReference type="Pfam" id="PF06481">
    <property type="entry name" value="COX_ARM"/>
    <property type="match status" value="1"/>
</dbReference>
<evidence type="ECO:0000256" key="14">
    <source>
        <dbReference type="PIRNR" id="PIRNR000292"/>
    </source>
</evidence>
<keyword evidence="12" id="KW-0564">Palmitate</keyword>
<dbReference type="InterPro" id="IPR002429">
    <property type="entry name" value="CcO_II-like_C"/>
</dbReference>
<keyword evidence="5 14" id="KW-0679">Respiratory chain</keyword>
<organism evidence="18 19">
    <name type="scientific">Roseovarius albus</name>
    <dbReference type="NCBI Taxonomy" id="1247867"/>
    <lineage>
        <taxon>Bacteria</taxon>
        <taxon>Pseudomonadati</taxon>
        <taxon>Pseudomonadota</taxon>
        <taxon>Alphaproteobacteria</taxon>
        <taxon>Rhodobacterales</taxon>
        <taxon>Roseobacteraceae</taxon>
        <taxon>Roseovarius</taxon>
    </lineage>
</organism>
<gene>
    <name evidence="18" type="primary">cyoA</name>
    <name evidence="18" type="ORF">ROA7450_03136</name>
</gene>
<evidence type="ECO:0000313" key="18">
    <source>
        <dbReference type="EMBL" id="SLN60937.1"/>
    </source>
</evidence>
<dbReference type="PROSITE" id="PS50999">
    <property type="entry name" value="COX2_TM"/>
    <property type="match status" value="1"/>
</dbReference>
<evidence type="ECO:0000313" key="19">
    <source>
        <dbReference type="Proteomes" id="UP000193061"/>
    </source>
</evidence>
<dbReference type="OrthoDB" id="9783445at2"/>
<keyword evidence="8 14" id="KW-0249">Electron transport</keyword>
<keyword evidence="3 14" id="KW-0813">Transport</keyword>
<dbReference type="CDD" id="cd04212">
    <property type="entry name" value="CuRO_UO_II"/>
    <property type="match status" value="1"/>
</dbReference>
<dbReference type="GO" id="GO:0005886">
    <property type="term" value="C:plasma membrane"/>
    <property type="evidence" value="ECO:0007669"/>
    <property type="project" value="UniProtKB-SubCell"/>
</dbReference>
<dbReference type="GO" id="GO:0009486">
    <property type="term" value="F:cytochrome bo3 ubiquinol oxidase activity"/>
    <property type="evidence" value="ECO:0007669"/>
    <property type="project" value="InterPro"/>
</dbReference>
<keyword evidence="13" id="KW-0449">Lipoprotein</keyword>
<dbReference type="GO" id="GO:0004129">
    <property type="term" value="F:cytochrome-c oxidase activity"/>
    <property type="evidence" value="ECO:0007669"/>
    <property type="project" value="UniProtKB-UniRule"/>
</dbReference>
<dbReference type="Gene3D" id="1.10.287.90">
    <property type="match status" value="1"/>
</dbReference>
<dbReference type="GO" id="GO:0016682">
    <property type="term" value="F:oxidoreductase activity, acting on diphenols and related substances as donors, oxygen as acceptor"/>
    <property type="evidence" value="ECO:0007669"/>
    <property type="project" value="InterPro"/>
</dbReference>
<feature type="transmembrane region" description="Helical" evidence="15">
    <location>
        <begin position="60"/>
        <end position="81"/>
    </location>
</feature>
<keyword evidence="11 14" id="KW-0472">Membrane</keyword>
<keyword evidence="7" id="KW-0732">Signal</keyword>
<dbReference type="RefSeq" id="WP_085806793.1">
    <property type="nucleotide sequence ID" value="NZ_FWFX01000011.1"/>
</dbReference>
<comment type="subcellular location">
    <subcellularLocation>
        <location evidence="1">Cell membrane</location>
        <topology evidence="1">Multi-pass membrane protein</topology>
    </subcellularLocation>
</comment>
<evidence type="ECO:0000256" key="11">
    <source>
        <dbReference type="ARBA" id="ARBA00023136"/>
    </source>
</evidence>
<evidence type="ECO:0000259" key="16">
    <source>
        <dbReference type="PROSITE" id="PS50857"/>
    </source>
</evidence>